<gene>
    <name evidence="16" type="ORF">N0F65_006931</name>
</gene>
<reference evidence="16" key="1">
    <citation type="submission" date="2022-11" db="EMBL/GenBank/DDBJ databases">
        <authorList>
            <person name="Morgan W.R."/>
            <person name="Tartar A."/>
        </authorList>
    </citation>
    <scope>NUCLEOTIDE SEQUENCE</scope>
    <source>
        <strain evidence="16">ARSEF 373</strain>
    </source>
</reference>
<dbReference type="Proteomes" id="UP001146120">
    <property type="component" value="Unassembled WGS sequence"/>
</dbReference>
<dbReference type="PANTHER" id="PTHR20963">
    <property type="entry name" value="MULTIPLE INOSITOL POLYPHOSPHATE PHOSPHATASE-RELATED"/>
    <property type="match status" value="1"/>
</dbReference>
<evidence type="ECO:0000256" key="6">
    <source>
        <dbReference type="ARBA" id="ARBA00022729"/>
    </source>
</evidence>
<sequence>TGTLDSKRRVFRGDADFSNSTLNVWWKRHRPRICGDRAMSTGSEGLMFNFAQFVAVALAAFLALATSEPALRSSSIGLNDFPFAHSFATKTAYWDQRPLSRPPLSDDVDPHDLTLLQLQQVNRHGSRYPTKGNIQTYINLVNALQKSYRSVLPAWLQYYKLPFALTDDGNLAPAGARELADFGARTRASVGNDIPLAFTQGQFVVSHTYKPRTKASAQGFISTFFSNPTQVTLTEMPKDYDPFQRFYDFCPRYTTSVTNNAAAQAELTAYASSPFMQRNADKLRKALNLPASATVTSTDVSSVYSLCAFDIALFDKLDNWCTLLDPEYITTAEFAEELDTFYNQGPGYKLNYEMASVLLRDIYKQMVAFIQGDSSIAGNFRFSHAETTLPLVTLLGYVDRTPLRADYTIDQIQNRNFRAGESAPFAANVDFRLFQHKVNGKYYVQVRVNERIDVIPGCGAVYCRHTMRLDRAQFKTLAVALAVHADQDMVSYRNAMGTKTPYWDQRQLAGYSAKEATRVHNQTARYQGKYELMQVQQVTRHGTRFPTKGNIKRINAVLKKINAAGVAANQDHLAWLTDYELPYNSKVIDGNLTDIGRAELKGLGERTRALLPPATFPTTYSSDKYAFTHTWRDRARDSAFGQRQRPVCRKPRGQCKSRYGMCTFHSSMLMRSHWWFILCVAIQDRLLRFFDDCTRYINTIDKNEAAHHEYNAFQSSETGARAVKLFTDKLGLPESTSFTFKDVEAAYSACTFDLALTNAPHRWCSLVDDELAQIMDYASDLEDFYIAGGGYALNYEMASPLLKDIAEKIEARVTGKSTIVGHFNFAHAETTLPLVTLLGYGSREPLTADVTAAKMESRGFRTSVLSPFAANIEFRLYRRIRGQAKSNQPQDQPKPARKCVKKGTTQPPEEPQLPECEEKVENKDKGWFVQVLVNERPTLLPGCNRVYCPYAKVKELWKPYIEDYDFEKQCAIKSAYWDQRQQAGYGANESTHVADQVAKMQNQLTLVQVQQVTRHGSRFPTKGNIARIETVLNKLQTTAAPTKAKDHLAWLSGYKLPYNVSVEGELSDTGSAELQRFGQRTRAWLPTTEFPTAYSNDKYAFSHTYKSRTKASAHGFVSGFFKDAANVDYNQSPKDKDVLLRFYDQCERYTKTVDKNETAQKEFKKFAKSDAGDRVVQRFTANLGLTDSANITFKDVDAAFSACAIDLAVYNSSTHWCSLIDNELAQVLVNERPSLLPGCDGQVFCPFAKAKALWKPYVEDYDFDQQCAM</sequence>
<evidence type="ECO:0000256" key="11">
    <source>
        <dbReference type="ARBA" id="ARBA00043671"/>
    </source>
</evidence>
<dbReference type="AlphaFoldDB" id="A0AAV2ZH72"/>
<dbReference type="PANTHER" id="PTHR20963:SF8">
    <property type="entry name" value="MULTIPLE INOSITOL POLYPHOSPHATE PHOSPHATASE 1"/>
    <property type="match status" value="1"/>
</dbReference>
<comment type="caution">
    <text evidence="16">The sequence shown here is derived from an EMBL/GenBank/DDBJ whole genome shotgun (WGS) entry which is preliminary data.</text>
</comment>
<keyword evidence="15" id="KW-0812">Transmembrane</keyword>
<evidence type="ECO:0000256" key="4">
    <source>
        <dbReference type="ARBA" id="ARBA00013040"/>
    </source>
</evidence>
<evidence type="ECO:0000256" key="1">
    <source>
        <dbReference type="ARBA" id="ARBA00004370"/>
    </source>
</evidence>
<comment type="catalytic activity">
    <reaction evidence="11">
        <text>1D-myo-inositol 1,2,4,5,6-pentakisphosphate + H2O = 1D-myo-inositol 1,2,5,6-tetrakisphosphate + phosphate</text>
        <dbReference type="Rhea" id="RHEA:77115"/>
        <dbReference type="ChEBI" id="CHEBI:15377"/>
        <dbReference type="ChEBI" id="CHEBI:43474"/>
        <dbReference type="ChEBI" id="CHEBI:57798"/>
        <dbReference type="ChEBI" id="CHEBI:195535"/>
        <dbReference type="EC" id="3.1.3.62"/>
    </reaction>
    <physiologicalReaction direction="left-to-right" evidence="11">
        <dbReference type="Rhea" id="RHEA:77116"/>
    </physiologicalReaction>
</comment>
<evidence type="ECO:0000256" key="14">
    <source>
        <dbReference type="SAM" id="MobiDB-lite"/>
    </source>
</evidence>
<protein>
    <recommendedName>
        <fullName evidence="5">Multiple inositol polyphosphate phosphatase 1</fullName>
        <ecNumber evidence="4">3.1.3.62</ecNumber>
        <ecNumber evidence="3">3.1.3.80</ecNumber>
    </recommendedName>
    <alternativeName>
        <fullName evidence="9">2,3-bisphosphoglycerate 3-phosphatase</fullName>
    </alternativeName>
</protein>
<evidence type="ECO:0000256" key="12">
    <source>
        <dbReference type="ARBA" id="ARBA00043691"/>
    </source>
</evidence>
<evidence type="ECO:0000313" key="17">
    <source>
        <dbReference type="Proteomes" id="UP001146120"/>
    </source>
</evidence>
<organism evidence="16 17">
    <name type="scientific">Lagenidium giganteum</name>
    <dbReference type="NCBI Taxonomy" id="4803"/>
    <lineage>
        <taxon>Eukaryota</taxon>
        <taxon>Sar</taxon>
        <taxon>Stramenopiles</taxon>
        <taxon>Oomycota</taxon>
        <taxon>Peronosporomycetes</taxon>
        <taxon>Pythiales</taxon>
        <taxon>Pythiaceae</taxon>
    </lineage>
</organism>
<dbReference type="SUPFAM" id="SSF53254">
    <property type="entry name" value="Phosphoglycerate mutase-like"/>
    <property type="match status" value="3"/>
</dbReference>
<dbReference type="GO" id="GO:0052745">
    <property type="term" value="F:inositol phosphate phosphatase activity"/>
    <property type="evidence" value="ECO:0007669"/>
    <property type="project" value="TreeGrafter"/>
</dbReference>
<evidence type="ECO:0000256" key="7">
    <source>
        <dbReference type="ARBA" id="ARBA00022801"/>
    </source>
</evidence>
<dbReference type="GO" id="GO:0034417">
    <property type="term" value="F:bisphosphoglycerate 3-phosphatase activity"/>
    <property type="evidence" value="ECO:0007669"/>
    <property type="project" value="UniProtKB-EC"/>
</dbReference>
<evidence type="ECO:0000256" key="9">
    <source>
        <dbReference type="ARBA" id="ARBA00031642"/>
    </source>
</evidence>
<keyword evidence="7" id="KW-0378">Hydrolase</keyword>
<dbReference type="InterPro" id="IPR029033">
    <property type="entry name" value="His_PPase_superfam"/>
</dbReference>
<reference evidence="16" key="2">
    <citation type="journal article" date="2023" name="Microbiol Resour">
        <title>Decontamination and Annotation of the Draft Genome Sequence of the Oomycete Lagenidium giganteum ARSEF 373.</title>
        <authorList>
            <person name="Morgan W.R."/>
            <person name="Tartar A."/>
        </authorList>
    </citation>
    <scope>NUCLEOTIDE SEQUENCE</scope>
    <source>
        <strain evidence="16">ARSEF 373</strain>
    </source>
</reference>
<dbReference type="PROSITE" id="PS00616">
    <property type="entry name" value="HIS_ACID_PHOSPHAT_1"/>
    <property type="match status" value="3"/>
</dbReference>
<keyword evidence="6" id="KW-0732">Signal</keyword>
<dbReference type="InterPro" id="IPR000560">
    <property type="entry name" value="His_Pase_clade-2"/>
</dbReference>
<dbReference type="EMBL" id="DAKRPA010000004">
    <property type="protein sequence ID" value="DBA04929.1"/>
    <property type="molecule type" value="Genomic_DNA"/>
</dbReference>
<evidence type="ECO:0000256" key="5">
    <source>
        <dbReference type="ARBA" id="ARBA00018097"/>
    </source>
</evidence>
<comment type="catalytic activity">
    <reaction evidence="13">
        <text>(2R)-2,3-bisphosphoglycerate + H2O = (2R)-2-phosphoglycerate + phosphate</text>
        <dbReference type="Rhea" id="RHEA:27381"/>
        <dbReference type="ChEBI" id="CHEBI:15377"/>
        <dbReference type="ChEBI" id="CHEBI:43474"/>
        <dbReference type="ChEBI" id="CHEBI:58248"/>
        <dbReference type="ChEBI" id="CHEBI:58289"/>
        <dbReference type="EC" id="3.1.3.80"/>
    </reaction>
    <physiologicalReaction direction="left-to-right" evidence="13">
        <dbReference type="Rhea" id="RHEA:27382"/>
    </physiologicalReaction>
</comment>
<dbReference type="CDD" id="cd07061">
    <property type="entry name" value="HP_HAP_like"/>
    <property type="match status" value="2"/>
</dbReference>
<dbReference type="EC" id="3.1.3.62" evidence="4"/>
<keyword evidence="17" id="KW-1185">Reference proteome</keyword>
<accession>A0AAV2ZH72</accession>
<comment type="subcellular location">
    <subcellularLocation>
        <location evidence="1">Membrane</location>
    </subcellularLocation>
</comment>
<dbReference type="Gene3D" id="3.40.50.1240">
    <property type="entry name" value="Phosphoglycerate mutase-like"/>
    <property type="match status" value="3"/>
</dbReference>
<dbReference type="Pfam" id="PF00328">
    <property type="entry name" value="His_Phos_2"/>
    <property type="match status" value="3"/>
</dbReference>
<evidence type="ECO:0000256" key="15">
    <source>
        <dbReference type="SAM" id="Phobius"/>
    </source>
</evidence>
<evidence type="ECO:0000256" key="8">
    <source>
        <dbReference type="ARBA" id="ARBA00023136"/>
    </source>
</evidence>
<keyword evidence="8 15" id="KW-0472">Membrane</keyword>
<comment type="catalytic activity">
    <reaction evidence="12">
        <text>1D-myo-inositol hexakisphosphate + H2O = 1D-myo-inositol 1,2,4,5,6-pentakisphosphate + phosphate</text>
        <dbReference type="Rhea" id="RHEA:16989"/>
        <dbReference type="ChEBI" id="CHEBI:15377"/>
        <dbReference type="ChEBI" id="CHEBI:43474"/>
        <dbReference type="ChEBI" id="CHEBI:57798"/>
        <dbReference type="ChEBI" id="CHEBI:58130"/>
        <dbReference type="EC" id="3.1.3.62"/>
    </reaction>
    <physiologicalReaction direction="left-to-right" evidence="12">
        <dbReference type="Rhea" id="RHEA:16990"/>
    </physiologicalReaction>
</comment>
<evidence type="ECO:0000256" key="13">
    <source>
        <dbReference type="ARBA" id="ARBA00043832"/>
    </source>
</evidence>
<feature type="transmembrane region" description="Helical" evidence="15">
    <location>
        <begin position="46"/>
        <end position="65"/>
    </location>
</feature>
<evidence type="ECO:0000313" key="16">
    <source>
        <dbReference type="EMBL" id="DBA04929.1"/>
    </source>
</evidence>
<comment type="catalytic activity">
    <reaction evidence="10">
        <text>1D-myo-inositol 1,2,5,6-tetrakisphosphate + H2O = 1D-myo-inositol 1,2,6-trisphosphate + phosphate</text>
        <dbReference type="Rhea" id="RHEA:77119"/>
        <dbReference type="ChEBI" id="CHEBI:15377"/>
        <dbReference type="ChEBI" id="CHEBI:43474"/>
        <dbReference type="ChEBI" id="CHEBI:195535"/>
        <dbReference type="ChEBI" id="CHEBI:195537"/>
        <dbReference type="EC" id="3.1.3.62"/>
    </reaction>
    <physiologicalReaction direction="left-to-right" evidence="10">
        <dbReference type="Rhea" id="RHEA:77120"/>
    </physiologicalReaction>
</comment>
<comment type="similarity">
    <text evidence="2">Belongs to the histidine acid phosphatase family. MINPP1 subfamily.</text>
</comment>
<feature type="region of interest" description="Disordered" evidence="14">
    <location>
        <begin position="883"/>
        <end position="917"/>
    </location>
</feature>
<dbReference type="EC" id="3.1.3.80" evidence="3"/>
<proteinExistence type="inferred from homology"/>
<dbReference type="GO" id="GO:0003993">
    <property type="term" value="F:acid phosphatase activity"/>
    <property type="evidence" value="ECO:0007669"/>
    <property type="project" value="TreeGrafter"/>
</dbReference>
<evidence type="ECO:0000256" key="10">
    <source>
        <dbReference type="ARBA" id="ARBA00043668"/>
    </source>
</evidence>
<name>A0AAV2ZH72_9STRA</name>
<feature type="non-terminal residue" evidence="16">
    <location>
        <position position="1"/>
    </location>
</feature>
<dbReference type="GO" id="GO:0016020">
    <property type="term" value="C:membrane"/>
    <property type="evidence" value="ECO:0007669"/>
    <property type="project" value="UniProtKB-SubCell"/>
</dbReference>
<keyword evidence="15" id="KW-1133">Transmembrane helix</keyword>
<dbReference type="InterPro" id="IPR033379">
    <property type="entry name" value="Acid_Pase_AS"/>
</dbReference>
<evidence type="ECO:0000256" key="3">
    <source>
        <dbReference type="ARBA" id="ARBA00012976"/>
    </source>
</evidence>
<evidence type="ECO:0000256" key="2">
    <source>
        <dbReference type="ARBA" id="ARBA00008422"/>
    </source>
</evidence>